<name>A0A2P2NWH9_RHIMU</name>
<protein>
    <submittedName>
        <fullName evidence="1">Uncharacterized protein</fullName>
    </submittedName>
</protein>
<proteinExistence type="predicted"/>
<sequence length="11" mass="1355">MSTCKLKWATW</sequence>
<evidence type="ECO:0000313" key="1">
    <source>
        <dbReference type="EMBL" id="MBX46691.1"/>
    </source>
</evidence>
<dbReference type="EMBL" id="GGEC01066207">
    <property type="protein sequence ID" value="MBX46691.1"/>
    <property type="molecule type" value="Transcribed_RNA"/>
</dbReference>
<organism evidence="1">
    <name type="scientific">Rhizophora mucronata</name>
    <name type="common">Asiatic mangrove</name>
    <dbReference type="NCBI Taxonomy" id="61149"/>
    <lineage>
        <taxon>Eukaryota</taxon>
        <taxon>Viridiplantae</taxon>
        <taxon>Streptophyta</taxon>
        <taxon>Embryophyta</taxon>
        <taxon>Tracheophyta</taxon>
        <taxon>Spermatophyta</taxon>
        <taxon>Magnoliopsida</taxon>
        <taxon>eudicotyledons</taxon>
        <taxon>Gunneridae</taxon>
        <taxon>Pentapetalae</taxon>
        <taxon>rosids</taxon>
        <taxon>fabids</taxon>
        <taxon>Malpighiales</taxon>
        <taxon>Rhizophoraceae</taxon>
        <taxon>Rhizophora</taxon>
    </lineage>
</organism>
<reference evidence="1" key="1">
    <citation type="submission" date="2018-02" db="EMBL/GenBank/DDBJ databases">
        <title>Rhizophora mucronata_Transcriptome.</title>
        <authorList>
            <person name="Meera S.P."/>
            <person name="Sreeshan A."/>
            <person name="Augustine A."/>
        </authorList>
    </citation>
    <scope>NUCLEOTIDE SEQUENCE</scope>
    <source>
        <tissue evidence="1">Leaf</tissue>
    </source>
</reference>
<accession>A0A2P2NWH9</accession>